<dbReference type="Gene3D" id="3.30.450.180">
    <property type="match status" value="1"/>
</dbReference>
<name>A0ABP9I2I3_9ACTN</name>
<evidence type="ECO:0000313" key="2">
    <source>
        <dbReference type="EMBL" id="GAA4985784.1"/>
    </source>
</evidence>
<dbReference type="Pfam" id="PF13560">
    <property type="entry name" value="HTH_31"/>
    <property type="match status" value="1"/>
</dbReference>
<dbReference type="PANTHER" id="PTHR35010:SF2">
    <property type="entry name" value="BLL4672 PROTEIN"/>
    <property type="match status" value="1"/>
</dbReference>
<reference evidence="3" key="1">
    <citation type="journal article" date="2019" name="Int. J. Syst. Evol. Microbiol.">
        <title>The Global Catalogue of Microorganisms (GCM) 10K type strain sequencing project: providing services to taxonomists for standard genome sequencing and annotation.</title>
        <authorList>
            <consortium name="The Broad Institute Genomics Platform"/>
            <consortium name="The Broad Institute Genome Sequencing Center for Infectious Disease"/>
            <person name="Wu L."/>
            <person name="Ma J."/>
        </authorList>
    </citation>
    <scope>NUCLEOTIDE SEQUENCE [LARGE SCALE GENOMIC DNA]</scope>
    <source>
        <strain evidence="3">JCM 17986</strain>
    </source>
</reference>
<feature type="domain" description="HTH cro/C1-type" evidence="1">
    <location>
        <begin position="13"/>
        <end position="85"/>
    </location>
</feature>
<evidence type="ECO:0000313" key="3">
    <source>
        <dbReference type="Proteomes" id="UP001500466"/>
    </source>
</evidence>
<dbReference type="SMART" id="SM00530">
    <property type="entry name" value="HTH_XRE"/>
    <property type="match status" value="1"/>
</dbReference>
<dbReference type="Proteomes" id="UP001500466">
    <property type="component" value="Unassembled WGS sequence"/>
</dbReference>
<dbReference type="Pfam" id="PF17765">
    <property type="entry name" value="MLTR_LBD"/>
    <property type="match status" value="1"/>
</dbReference>
<dbReference type="SUPFAM" id="SSF47413">
    <property type="entry name" value="lambda repressor-like DNA-binding domains"/>
    <property type="match status" value="1"/>
</dbReference>
<dbReference type="InterPro" id="IPR010982">
    <property type="entry name" value="Lambda_DNA-bd_dom_sf"/>
</dbReference>
<accession>A0ABP9I2I3</accession>
<comment type="caution">
    <text evidence="2">The sequence shown here is derived from an EMBL/GenBank/DDBJ whole genome shotgun (WGS) entry which is preliminary data.</text>
</comment>
<proteinExistence type="predicted"/>
<dbReference type="EMBL" id="BAABHS010000030">
    <property type="protein sequence ID" value="GAA4985784.1"/>
    <property type="molecule type" value="Genomic_DNA"/>
</dbReference>
<dbReference type="PANTHER" id="PTHR35010">
    <property type="entry name" value="BLL4672 PROTEIN-RELATED"/>
    <property type="match status" value="1"/>
</dbReference>
<organism evidence="2 3">
    <name type="scientific">Yinghuangia aomiensis</name>
    <dbReference type="NCBI Taxonomy" id="676205"/>
    <lineage>
        <taxon>Bacteria</taxon>
        <taxon>Bacillati</taxon>
        <taxon>Actinomycetota</taxon>
        <taxon>Actinomycetes</taxon>
        <taxon>Kitasatosporales</taxon>
        <taxon>Streptomycetaceae</taxon>
        <taxon>Yinghuangia</taxon>
    </lineage>
</organism>
<dbReference type="InterPro" id="IPR001387">
    <property type="entry name" value="Cro/C1-type_HTH"/>
</dbReference>
<dbReference type="InterPro" id="IPR041413">
    <property type="entry name" value="MLTR_LBD"/>
</dbReference>
<dbReference type="Gene3D" id="1.10.260.40">
    <property type="entry name" value="lambda repressor-like DNA-binding domains"/>
    <property type="match status" value="1"/>
</dbReference>
<gene>
    <name evidence="2" type="ORF">GCM10023205_65310</name>
</gene>
<dbReference type="CDD" id="cd00093">
    <property type="entry name" value="HTH_XRE"/>
    <property type="match status" value="1"/>
</dbReference>
<sequence length="293" mass="32569">MGMDMDRRELADFLRRSRERLRPADVGLPEGSRRRTPGLRREEVTALAGMSPDYYMRLEQARSPQPSTQMLGALARALRLNDDERDHLYLLAGHRPPAGRHAGETISPALRHLLDRIEDTPAQILSDLGDLLAQNTLAQELFGGVCTVSEHGRNVVWRWFTDPAVRAAYPAEDHEHQARIQVADLRAAVARRSYDPASTRLVARLRAASPEFAVLWDRHEVGVRRSSRMRVLHPVVGLVDLGLERLLTPSEDQQLLIFTPPPGSPYAAQLELLRVVGGETFAAAPAAEVTVAP</sequence>
<evidence type="ECO:0000259" key="1">
    <source>
        <dbReference type="SMART" id="SM00530"/>
    </source>
</evidence>
<keyword evidence="3" id="KW-1185">Reference proteome</keyword>
<protein>
    <submittedName>
        <fullName evidence="2">Helix-turn-helix transcriptional regulator</fullName>
    </submittedName>
</protein>